<accession>A0AB73C544</accession>
<comment type="caution">
    <text evidence="1">The sequence shown here is derived from an EMBL/GenBank/DDBJ whole genome shotgun (WGS) entry which is preliminary data.</text>
</comment>
<evidence type="ECO:0000313" key="1">
    <source>
        <dbReference type="EMBL" id="KDE73410.1"/>
    </source>
</evidence>
<dbReference type="EMBL" id="JAAH01000009">
    <property type="protein sequence ID" value="KDE73410.1"/>
    <property type="molecule type" value="Genomic_DNA"/>
</dbReference>
<reference evidence="1 2" key="1">
    <citation type="submission" date="2014-01" db="EMBL/GenBank/DDBJ databases">
        <title>Comparative genomics of Fusobacterium necrophorum wild isolates.</title>
        <authorList>
            <person name="Kittichotirat W."/>
            <person name="Bumgarner R.E."/>
            <person name="Lawrence P."/>
        </authorList>
    </citation>
    <scope>NUCLEOTIDE SEQUENCE [LARGE SCALE GENOMIC DNA]</scope>
    <source>
        <strain evidence="1 2">DJ-2</strain>
    </source>
</reference>
<protein>
    <submittedName>
        <fullName evidence="1">Uncharacterized protein</fullName>
    </submittedName>
</protein>
<name>A0AB73C544_9FUSO</name>
<gene>
    <name evidence="1" type="ORF">FUSO8_01340</name>
</gene>
<sequence>MKLSDLVKRKEYNQAEFKNLELSIIPIESKIEEIHLKNIKDESIYLSENRKIIAKIDKSLRV</sequence>
<evidence type="ECO:0000313" key="2">
    <source>
        <dbReference type="Proteomes" id="UP000027058"/>
    </source>
</evidence>
<organism evidence="1 2">
    <name type="scientific">Fusobacterium necrophorum DJ-2</name>
    <dbReference type="NCBI Taxonomy" id="1441737"/>
    <lineage>
        <taxon>Bacteria</taxon>
        <taxon>Fusobacteriati</taxon>
        <taxon>Fusobacteriota</taxon>
        <taxon>Fusobacteriia</taxon>
        <taxon>Fusobacteriales</taxon>
        <taxon>Fusobacteriaceae</taxon>
        <taxon>Fusobacterium</taxon>
    </lineage>
</organism>
<dbReference type="AlphaFoldDB" id="A0AB73C544"/>
<dbReference type="RefSeq" id="WP_035900327.1">
    <property type="nucleotide sequence ID" value="NZ_JAAH01000009.1"/>
</dbReference>
<dbReference type="Proteomes" id="UP000027058">
    <property type="component" value="Unassembled WGS sequence"/>
</dbReference>
<proteinExistence type="predicted"/>